<reference evidence="3" key="1">
    <citation type="journal article" date="2011" name="Science">
        <title>The plant cell wall-decomposing machinery underlies the functional diversity of forest fungi.</title>
        <authorList>
            <person name="Eastwood D.C."/>
            <person name="Floudas D."/>
            <person name="Binder M."/>
            <person name="Majcherczyk A."/>
            <person name="Schneider P."/>
            <person name="Aerts A."/>
            <person name="Asiegbu F.O."/>
            <person name="Baker S.E."/>
            <person name="Barry K."/>
            <person name="Bendiksby M."/>
            <person name="Blumentritt M."/>
            <person name="Coutinho P.M."/>
            <person name="Cullen D."/>
            <person name="de Vries R.P."/>
            <person name="Gathman A."/>
            <person name="Goodell B."/>
            <person name="Henrissat B."/>
            <person name="Ihrmark K."/>
            <person name="Kauserud H."/>
            <person name="Kohler A."/>
            <person name="LaButti K."/>
            <person name="Lapidus A."/>
            <person name="Lavin J.L."/>
            <person name="Lee Y.-H."/>
            <person name="Lindquist E."/>
            <person name="Lilly W."/>
            <person name="Lucas S."/>
            <person name="Morin E."/>
            <person name="Murat C."/>
            <person name="Oguiza J.A."/>
            <person name="Park J."/>
            <person name="Pisabarro A.G."/>
            <person name="Riley R."/>
            <person name="Rosling A."/>
            <person name="Salamov A."/>
            <person name="Schmidt O."/>
            <person name="Schmutz J."/>
            <person name="Skrede I."/>
            <person name="Stenlid J."/>
            <person name="Wiebenga A."/>
            <person name="Xie X."/>
            <person name="Kuees U."/>
            <person name="Hibbett D.S."/>
            <person name="Hoffmeister D."/>
            <person name="Hoegberg N."/>
            <person name="Martin F."/>
            <person name="Grigoriev I.V."/>
            <person name="Watkinson S.C."/>
        </authorList>
    </citation>
    <scope>NUCLEOTIDE SEQUENCE [LARGE SCALE GENOMIC DNA]</scope>
    <source>
        <strain evidence="3">strain S7.3</strain>
    </source>
</reference>
<name>F8QK92_SERL3</name>
<evidence type="ECO:0000313" key="2">
    <source>
        <dbReference type="EMBL" id="EGN91278.1"/>
    </source>
</evidence>
<gene>
    <name evidence="2" type="ORF">SERLA73DRAFT_80775</name>
</gene>
<organism evidence="3">
    <name type="scientific">Serpula lacrymans var. lacrymans (strain S7.3)</name>
    <name type="common">Dry rot fungus</name>
    <dbReference type="NCBI Taxonomy" id="936435"/>
    <lineage>
        <taxon>Eukaryota</taxon>
        <taxon>Fungi</taxon>
        <taxon>Dikarya</taxon>
        <taxon>Basidiomycota</taxon>
        <taxon>Agaricomycotina</taxon>
        <taxon>Agaricomycetes</taxon>
        <taxon>Agaricomycetidae</taxon>
        <taxon>Boletales</taxon>
        <taxon>Coniophorineae</taxon>
        <taxon>Serpulaceae</taxon>
        <taxon>Serpula</taxon>
    </lineage>
</organism>
<proteinExistence type="predicted"/>
<keyword evidence="3" id="KW-1185">Reference proteome</keyword>
<sequence length="90" mass="9901">MSPAKKVAFWNELTCSATQLVSKKLCHTAHTALSLSNPPQKPPMTSQKLTLKISSMKNRLLANKENQPSSQQSQSPAPKEPPKCKMDIRG</sequence>
<protein>
    <submittedName>
        <fullName evidence="2">Uncharacterized protein</fullName>
    </submittedName>
</protein>
<dbReference type="AlphaFoldDB" id="F8QK92"/>
<evidence type="ECO:0000256" key="1">
    <source>
        <dbReference type="SAM" id="MobiDB-lite"/>
    </source>
</evidence>
<dbReference type="HOGENOM" id="CLU_2442227_0_0_1"/>
<feature type="region of interest" description="Disordered" evidence="1">
    <location>
        <begin position="62"/>
        <end position="90"/>
    </location>
</feature>
<feature type="compositionally biased region" description="Low complexity" evidence="1">
    <location>
        <begin position="67"/>
        <end position="76"/>
    </location>
</feature>
<accession>F8QK92</accession>
<dbReference type="EMBL" id="GL946014">
    <property type="protein sequence ID" value="EGN91278.1"/>
    <property type="molecule type" value="Genomic_DNA"/>
</dbReference>
<evidence type="ECO:0000313" key="3">
    <source>
        <dbReference type="Proteomes" id="UP000008063"/>
    </source>
</evidence>
<feature type="compositionally biased region" description="Basic and acidic residues" evidence="1">
    <location>
        <begin position="80"/>
        <end position="90"/>
    </location>
</feature>
<dbReference type="Proteomes" id="UP000008063">
    <property type="component" value="Unassembled WGS sequence"/>
</dbReference>
<dbReference type="InParanoid" id="F8QK92"/>